<name>A0A7S4S3K8_9STRA</name>
<reference evidence="3" key="1">
    <citation type="submission" date="2021-01" db="EMBL/GenBank/DDBJ databases">
        <authorList>
            <person name="Corre E."/>
            <person name="Pelletier E."/>
            <person name="Niang G."/>
            <person name="Scheremetjew M."/>
            <person name="Finn R."/>
            <person name="Kale V."/>
            <person name="Holt S."/>
            <person name="Cochrane G."/>
            <person name="Meng A."/>
            <person name="Brown T."/>
            <person name="Cohen L."/>
        </authorList>
    </citation>
    <scope>NUCLEOTIDE SEQUENCE</scope>
    <source>
        <strain evidence="3">GSO104</strain>
    </source>
</reference>
<proteinExistence type="predicted"/>
<dbReference type="PANTHER" id="PTHR33975:SF2">
    <property type="entry name" value="MYELIN-ASSOCIATED OLIGODENDROCYTE BASIC PROTEIN"/>
    <property type="match status" value="1"/>
</dbReference>
<feature type="compositionally biased region" description="Low complexity" evidence="1">
    <location>
        <begin position="173"/>
        <end position="186"/>
    </location>
</feature>
<evidence type="ECO:0000256" key="2">
    <source>
        <dbReference type="SAM" id="SignalP"/>
    </source>
</evidence>
<sequence length="486" mass="52401">MFLQCKIFILATVIVFHVQSLRCYGFTTKPLQVSSKCHSVTSVPHVAPIASLSNLTPPTAKHTILRKPLSISLDNHGEKGNAEVVFGKEKGLLGYTKETSTETKKKNTQQGADVVDKNLFQEHVQSIIPAHKKLAVSLMTIMIFLATMIFNPLRANAVPSGGRVGGSFGGGSRSSSSAPSTRMYSSPPSTYSRGFSRGYTSGYYSRPNIVVSPFYTPRPFFSPFWSPGYYGPGAGVTVVSRGPNLFSVFALGGMLLFSAFVWNSMSSSLMSNNFGAGTMTASTNSALGNGVSVVKLSIAMNVPKRDDPNSILSVLDRLSSKAKTDSRVGVSNLVSQVSLELLRRKDSIVAASSSYKNVGDPIKAQREFNNLSVKERSKFEKETISKYGGVDYSPRISADSSASYLKDAPQATMAVVTLLLSIDGDSTQVPNIRSVSDITSALSRIASDVKVGECLRSAEILWTPEERSDTLSTRDIISDYPDLTTI</sequence>
<evidence type="ECO:0000313" key="3">
    <source>
        <dbReference type="EMBL" id="CAE4633391.1"/>
    </source>
</evidence>
<gene>
    <name evidence="3" type="ORF">DBRI00130_LOCUS28672</name>
</gene>
<evidence type="ECO:0000256" key="1">
    <source>
        <dbReference type="SAM" id="MobiDB-lite"/>
    </source>
</evidence>
<keyword evidence="2" id="KW-0732">Signal</keyword>
<feature type="signal peptide" evidence="2">
    <location>
        <begin position="1"/>
        <end position="23"/>
    </location>
</feature>
<protein>
    <submittedName>
        <fullName evidence="3">Uncharacterized protein</fullName>
    </submittedName>
</protein>
<accession>A0A7S4S3K8</accession>
<dbReference type="InterPro" id="IPR053023">
    <property type="entry name" value="FLAP_modulator"/>
</dbReference>
<dbReference type="AlphaFoldDB" id="A0A7S4S3K8"/>
<feature type="chain" id="PRO_5031158877" evidence="2">
    <location>
        <begin position="24"/>
        <end position="486"/>
    </location>
</feature>
<dbReference type="InterPro" id="IPR010903">
    <property type="entry name" value="DUF1517"/>
</dbReference>
<dbReference type="EMBL" id="HBNS01036702">
    <property type="protein sequence ID" value="CAE4633391.1"/>
    <property type="molecule type" value="Transcribed_RNA"/>
</dbReference>
<organism evidence="3">
    <name type="scientific">Ditylum brightwellii</name>
    <dbReference type="NCBI Taxonomy" id="49249"/>
    <lineage>
        <taxon>Eukaryota</taxon>
        <taxon>Sar</taxon>
        <taxon>Stramenopiles</taxon>
        <taxon>Ochrophyta</taxon>
        <taxon>Bacillariophyta</taxon>
        <taxon>Mediophyceae</taxon>
        <taxon>Lithodesmiophycidae</taxon>
        <taxon>Lithodesmiales</taxon>
        <taxon>Lithodesmiaceae</taxon>
        <taxon>Ditylum</taxon>
    </lineage>
</organism>
<dbReference type="PANTHER" id="PTHR33975">
    <property type="entry name" value="MYELIN-ASSOCIATED OLIGODENDROCYTE BASIC PROTEIN"/>
    <property type="match status" value="1"/>
</dbReference>
<dbReference type="Pfam" id="PF07466">
    <property type="entry name" value="DUF1517"/>
    <property type="match status" value="1"/>
</dbReference>
<feature type="region of interest" description="Disordered" evidence="1">
    <location>
        <begin position="164"/>
        <end position="191"/>
    </location>
</feature>